<dbReference type="Gene3D" id="3.30.190.20">
    <property type="match status" value="1"/>
</dbReference>
<dbReference type="Proteomes" id="UP000701801">
    <property type="component" value="Unassembled WGS sequence"/>
</dbReference>
<dbReference type="InterPro" id="IPR028364">
    <property type="entry name" value="Ribosomal_uL1/biogenesis"/>
</dbReference>
<dbReference type="PANTHER" id="PTHR36427">
    <property type="entry name" value="54S RIBOSOMAL PROTEIN L1, MITOCHONDRIAL"/>
    <property type="match status" value="1"/>
</dbReference>
<evidence type="ECO:0008006" key="7">
    <source>
        <dbReference type="Google" id="ProtNLM"/>
    </source>
</evidence>
<dbReference type="InterPro" id="IPR016095">
    <property type="entry name" value="Ribosomal_uL1_3-a/b-sand"/>
</dbReference>
<name>A0A9N9LNI1_9HELO</name>
<sequence length="333" mass="36361">MCRHTFILTAFRASDNQPPTNMATARPSLTQLSRTYSNSVRPSPLHLPIRQFSITTPCAKGNKKIVSKKEKPASKPTTFKKKVVEKKKKTKSTTHYPVPSMKNAETFALLDAMRIIRAWEVGQKPTSVKYEIALRISGLRNGPVVRNRIRLPHPVKTDFNVCVICPPDSKYAEDARAAGAVLVGEDEVFDAVKDGKIAFDRCLCQTDSLVKMNKSGIGRVLGPRGLMPSTKTGTVVADPVKAMRDMVGASEYREKMGVVRMAVGQLGFTPKEMQTNVKAFIEAVKKDIARLSDKISKNMAEVVLSSTNGPGLPLNGTFASPASEITEADLSGK</sequence>
<comment type="similarity">
    <text evidence="1">Belongs to the universal ribosomal protein uL1 family.</text>
</comment>
<accession>A0A9N9LNI1</accession>
<reference evidence="5" key="1">
    <citation type="submission" date="2021-07" db="EMBL/GenBank/DDBJ databases">
        <authorList>
            <person name="Durling M."/>
        </authorList>
    </citation>
    <scope>NUCLEOTIDE SEQUENCE</scope>
</reference>
<dbReference type="SUPFAM" id="SSF56808">
    <property type="entry name" value="Ribosomal protein L1"/>
    <property type="match status" value="1"/>
</dbReference>
<evidence type="ECO:0000256" key="2">
    <source>
        <dbReference type="ARBA" id="ARBA00022980"/>
    </source>
</evidence>
<dbReference type="PANTHER" id="PTHR36427:SF3">
    <property type="entry name" value="LARGE RIBOSOMAL SUBUNIT PROTEIN UL1M"/>
    <property type="match status" value="1"/>
</dbReference>
<dbReference type="Gene3D" id="3.40.50.790">
    <property type="match status" value="1"/>
</dbReference>
<keyword evidence="2" id="KW-0689">Ribosomal protein</keyword>
<evidence type="ECO:0000256" key="4">
    <source>
        <dbReference type="SAM" id="MobiDB-lite"/>
    </source>
</evidence>
<dbReference type="AlphaFoldDB" id="A0A9N9LNI1"/>
<dbReference type="Pfam" id="PF00687">
    <property type="entry name" value="Ribosomal_L1"/>
    <property type="match status" value="1"/>
</dbReference>
<comment type="caution">
    <text evidence="5">The sequence shown here is derived from an EMBL/GenBank/DDBJ whole genome shotgun (WGS) entry which is preliminary data.</text>
</comment>
<dbReference type="CDD" id="cd00403">
    <property type="entry name" value="Ribosomal_L1"/>
    <property type="match status" value="1"/>
</dbReference>
<keyword evidence="6" id="KW-1185">Reference proteome</keyword>
<dbReference type="EMBL" id="CAJVRM010000149">
    <property type="protein sequence ID" value="CAG8975742.1"/>
    <property type="molecule type" value="Genomic_DNA"/>
</dbReference>
<dbReference type="InterPro" id="IPR023674">
    <property type="entry name" value="Ribosomal_uL1-like"/>
</dbReference>
<feature type="region of interest" description="Disordered" evidence="4">
    <location>
        <begin position="63"/>
        <end position="97"/>
    </location>
</feature>
<keyword evidence="3" id="KW-0687">Ribonucleoprotein</keyword>
<evidence type="ECO:0000313" key="6">
    <source>
        <dbReference type="Proteomes" id="UP000701801"/>
    </source>
</evidence>
<gene>
    <name evidence="5" type="ORF">HYALB_00011214</name>
</gene>
<dbReference type="GO" id="GO:0005762">
    <property type="term" value="C:mitochondrial large ribosomal subunit"/>
    <property type="evidence" value="ECO:0007669"/>
    <property type="project" value="TreeGrafter"/>
</dbReference>
<evidence type="ECO:0000313" key="5">
    <source>
        <dbReference type="EMBL" id="CAG8975742.1"/>
    </source>
</evidence>
<evidence type="ECO:0000256" key="1">
    <source>
        <dbReference type="ARBA" id="ARBA00010531"/>
    </source>
</evidence>
<protein>
    <recommendedName>
        <fullName evidence="7">50S ribosomal protein L1</fullName>
    </recommendedName>
</protein>
<dbReference type="FunFam" id="3.40.50.790:FF:000001">
    <property type="entry name" value="50S ribosomal protein L1"/>
    <property type="match status" value="1"/>
</dbReference>
<proteinExistence type="inferred from homology"/>
<evidence type="ECO:0000256" key="3">
    <source>
        <dbReference type="ARBA" id="ARBA00023274"/>
    </source>
</evidence>
<organism evidence="5 6">
    <name type="scientific">Hymenoscyphus albidus</name>
    <dbReference type="NCBI Taxonomy" id="595503"/>
    <lineage>
        <taxon>Eukaryota</taxon>
        <taxon>Fungi</taxon>
        <taxon>Dikarya</taxon>
        <taxon>Ascomycota</taxon>
        <taxon>Pezizomycotina</taxon>
        <taxon>Leotiomycetes</taxon>
        <taxon>Helotiales</taxon>
        <taxon>Helotiaceae</taxon>
        <taxon>Hymenoscyphus</taxon>
    </lineage>
</organism>
<dbReference type="OrthoDB" id="1747252at2759"/>
<dbReference type="GO" id="GO:0003735">
    <property type="term" value="F:structural constituent of ribosome"/>
    <property type="evidence" value="ECO:0007669"/>
    <property type="project" value="TreeGrafter"/>
</dbReference>
<feature type="compositionally biased region" description="Basic residues" evidence="4">
    <location>
        <begin position="78"/>
        <end position="92"/>
    </location>
</feature>